<dbReference type="InterPro" id="IPR029044">
    <property type="entry name" value="Nucleotide-diphossugar_trans"/>
</dbReference>
<feature type="transmembrane region" description="Helical" evidence="1">
    <location>
        <begin position="274"/>
        <end position="295"/>
    </location>
</feature>
<evidence type="ECO:0000256" key="1">
    <source>
        <dbReference type="SAM" id="Phobius"/>
    </source>
</evidence>
<dbReference type="AlphaFoldDB" id="A0A1S7LMF7"/>
<keyword evidence="3" id="KW-0328">Glycosyltransferase</keyword>
<dbReference type="PANTHER" id="PTHR48090:SF7">
    <property type="entry name" value="RFBJ PROTEIN"/>
    <property type="match status" value="1"/>
</dbReference>
<keyword evidence="1" id="KW-0812">Transmembrane</keyword>
<dbReference type="EC" id="2.4.1.83" evidence="3"/>
<proteinExistence type="predicted"/>
<dbReference type="InterPro" id="IPR001173">
    <property type="entry name" value="Glyco_trans_2-like"/>
</dbReference>
<dbReference type="PANTHER" id="PTHR48090">
    <property type="entry name" value="UNDECAPRENYL-PHOSPHATE 4-DEOXY-4-FORMAMIDO-L-ARABINOSE TRANSFERASE-RELATED"/>
    <property type="match status" value="1"/>
</dbReference>
<dbReference type="GO" id="GO:0004582">
    <property type="term" value="F:dolichyl-phosphate beta-D-mannosyltransferase activity"/>
    <property type="evidence" value="ECO:0007669"/>
    <property type="project" value="UniProtKB-EC"/>
</dbReference>
<evidence type="ECO:0000259" key="2">
    <source>
        <dbReference type="Pfam" id="PF00535"/>
    </source>
</evidence>
<dbReference type="Pfam" id="PF00535">
    <property type="entry name" value="Glycos_transf_2"/>
    <property type="match status" value="1"/>
</dbReference>
<name>A0A1S7LMF7_MAGMO</name>
<feature type="domain" description="Glycosyltransferase 2-like" evidence="2">
    <location>
        <begin position="4"/>
        <end position="136"/>
    </location>
</feature>
<dbReference type="CDD" id="cd04179">
    <property type="entry name" value="DPM_DPG-synthase_like"/>
    <property type="match status" value="1"/>
</dbReference>
<dbReference type="Gene3D" id="3.90.550.10">
    <property type="entry name" value="Spore Coat Polysaccharide Biosynthesis Protein SpsA, Chain A"/>
    <property type="match status" value="1"/>
</dbReference>
<protein>
    <submittedName>
        <fullName evidence="3">Putative GT2: distantly related to GDP-Man: Dol-P b-mannosyltransferase</fullName>
        <ecNumber evidence="3">2.4.1.83</ecNumber>
    </submittedName>
</protein>
<dbReference type="EMBL" id="LO017727">
    <property type="protein sequence ID" value="CRH08050.1"/>
    <property type="molecule type" value="Genomic_DNA"/>
</dbReference>
<keyword evidence="1" id="KW-0472">Membrane</keyword>
<accession>A0A1S7LMF7</accession>
<sequence>MRVTVVVPAYNEEEMIGRTITELVKLKPEMAEKSIDFKVYVVDDGSRDATERLAREAGADRVVRHRVNQGLGAAVRSGLTAAHGDGADITIKFDADLQHDPQDIHQLIKPITQDTADVVYGNRFERISYQMPLVRRLGNKVFTGLMRWLTKWPLKDSQPGIFAVARVYTAQFYLPGDYNYTQQILTDAYRKGMRFEHVSVAFRERTTGRSFVSLRYPFKVLPQIFLVLVAVRPLKIFGPIGGLFFMLGLLLGIWEMGQWIFGVTEKPIVHVNAVMGFTLFGLQTLFFGILAHLIVDANKIHRK</sequence>
<gene>
    <name evidence="3" type="ORF">MAGMO_3922</name>
</gene>
<dbReference type="InterPro" id="IPR050256">
    <property type="entry name" value="Glycosyltransferase_2"/>
</dbReference>
<keyword evidence="1" id="KW-1133">Transmembrane helix</keyword>
<organism evidence="3">
    <name type="scientific">Magnetococcus massalia (strain MO-1)</name>
    <dbReference type="NCBI Taxonomy" id="451514"/>
    <lineage>
        <taxon>Bacteria</taxon>
        <taxon>Pseudomonadati</taxon>
        <taxon>Pseudomonadota</taxon>
        <taxon>Magnetococcia</taxon>
        <taxon>Magnetococcales</taxon>
        <taxon>Magnetococcaceae</taxon>
        <taxon>Magnetococcus</taxon>
    </lineage>
</organism>
<reference evidence="3" key="1">
    <citation type="submission" date="2015-04" db="EMBL/GenBank/DDBJ databases">
        <authorList>
            <person name="Syromyatnikov M.Y."/>
            <person name="Popov V.N."/>
        </authorList>
    </citation>
    <scope>NUCLEOTIDE SEQUENCE</scope>
    <source>
        <strain evidence="3">MO-1</strain>
    </source>
</reference>
<evidence type="ECO:0000313" key="3">
    <source>
        <dbReference type="EMBL" id="CRH08050.1"/>
    </source>
</evidence>
<dbReference type="SUPFAM" id="SSF53448">
    <property type="entry name" value="Nucleotide-diphospho-sugar transferases"/>
    <property type="match status" value="1"/>
</dbReference>
<keyword evidence="3" id="KW-0808">Transferase</keyword>
<feature type="transmembrane region" description="Helical" evidence="1">
    <location>
        <begin position="236"/>
        <end position="254"/>
    </location>
</feature>